<keyword evidence="2" id="KW-1185">Reference proteome</keyword>
<evidence type="ECO:0000313" key="1">
    <source>
        <dbReference type="EMBL" id="KAL3695991.1"/>
    </source>
</evidence>
<evidence type="ECO:0000313" key="2">
    <source>
        <dbReference type="Proteomes" id="UP001633002"/>
    </source>
</evidence>
<reference evidence="1 2" key="1">
    <citation type="submission" date="2024-09" db="EMBL/GenBank/DDBJ databases">
        <title>Chromosome-scale assembly of Riccia sorocarpa.</title>
        <authorList>
            <person name="Paukszto L."/>
        </authorList>
    </citation>
    <scope>NUCLEOTIDE SEQUENCE [LARGE SCALE GENOMIC DNA]</scope>
    <source>
        <strain evidence="1">LP-2024</strain>
        <tissue evidence="1">Aerial parts of the thallus</tissue>
    </source>
</reference>
<sequence>MRRRILKNFITRQYRHVDIITLEELKVKNKTKLEKKLRNLIPGARIIIDYTNSGRRGSALLINQKLRVSETGVSGFGGAAWATVHAASGSIRVASLQAPNTKEERQTYWEWRDSQIDGEDWILVGDFNNVELSEDSNGKSALMQGSEERAWRRMVNRTDSIYAYMAAVRTKHCRQGQKNDYKEGDDIRREVEDLRIILQEEDNEETRMRLLSKENKLRKREIREAI</sequence>
<dbReference type="EMBL" id="JBJQOH010000002">
    <property type="protein sequence ID" value="KAL3695991.1"/>
    <property type="molecule type" value="Genomic_DNA"/>
</dbReference>
<dbReference type="Proteomes" id="UP001633002">
    <property type="component" value="Unassembled WGS sequence"/>
</dbReference>
<dbReference type="SUPFAM" id="SSF56219">
    <property type="entry name" value="DNase I-like"/>
    <property type="match status" value="1"/>
</dbReference>
<organism evidence="1 2">
    <name type="scientific">Riccia sorocarpa</name>
    <dbReference type="NCBI Taxonomy" id="122646"/>
    <lineage>
        <taxon>Eukaryota</taxon>
        <taxon>Viridiplantae</taxon>
        <taxon>Streptophyta</taxon>
        <taxon>Embryophyta</taxon>
        <taxon>Marchantiophyta</taxon>
        <taxon>Marchantiopsida</taxon>
        <taxon>Marchantiidae</taxon>
        <taxon>Marchantiales</taxon>
        <taxon>Ricciaceae</taxon>
        <taxon>Riccia</taxon>
    </lineage>
</organism>
<dbReference type="Gene3D" id="3.60.10.10">
    <property type="entry name" value="Endonuclease/exonuclease/phosphatase"/>
    <property type="match status" value="1"/>
</dbReference>
<accession>A0ABD3HYJ5</accession>
<proteinExistence type="predicted"/>
<dbReference type="AlphaFoldDB" id="A0ABD3HYJ5"/>
<evidence type="ECO:0008006" key="3">
    <source>
        <dbReference type="Google" id="ProtNLM"/>
    </source>
</evidence>
<comment type="caution">
    <text evidence="1">The sequence shown here is derived from an EMBL/GenBank/DDBJ whole genome shotgun (WGS) entry which is preliminary data.</text>
</comment>
<name>A0ABD3HYJ5_9MARC</name>
<dbReference type="InterPro" id="IPR036691">
    <property type="entry name" value="Endo/exonu/phosph_ase_sf"/>
</dbReference>
<protein>
    <recommendedName>
        <fullName evidence="3">Endonuclease/exonuclease/phosphatase domain-containing protein</fullName>
    </recommendedName>
</protein>
<gene>
    <name evidence="1" type="ORF">R1sor_010067</name>
</gene>